<accession>A0A6B1FXM4</accession>
<evidence type="ECO:0000259" key="1">
    <source>
        <dbReference type="Pfam" id="PF01370"/>
    </source>
</evidence>
<protein>
    <submittedName>
        <fullName evidence="2">NAD(P)-dependent oxidoreductase</fullName>
    </submittedName>
</protein>
<dbReference type="Gene3D" id="3.40.50.720">
    <property type="entry name" value="NAD(P)-binding Rossmann-like Domain"/>
    <property type="match status" value="1"/>
</dbReference>
<organism evidence="2">
    <name type="scientific">Caldilineaceae bacterium SB0675_bin_29</name>
    <dbReference type="NCBI Taxonomy" id="2605266"/>
    <lineage>
        <taxon>Bacteria</taxon>
        <taxon>Bacillati</taxon>
        <taxon>Chloroflexota</taxon>
        <taxon>Caldilineae</taxon>
        <taxon>Caldilineales</taxon>
        <taxon>Caldilineaceae</taxon>
    </lineage>
</organism>
<dbReference type="InterPro" id="IPR036291">
    <property type="entry name" value="NAD(P)-bd_dom_sf"/>
</dbReference>
<sequence length="293" mass="33509">MSEKRKVVVTGASGYIASLLLPAFRERYDLTLLDVRTADRDGNEVAGVQIADLTRRDRDSYRHHFGGADAVVHLGFTRAEDKLDPVQDFYAELSNVEMAFHVYQTAQEEGVRRLVVASSNHAADYYEPLILDKRWDIVTPEMRPFSDNFYGWAKEAYEHLGFVYAVGRMQFRGVHAEDSSPRPLENVQVRIGGPREDDLERIEPGDLRRMIRGLGVYISQRDLQQLFIKSIESEEIGDEEGVPFQVFYGISGNSQAFWSIVNARKVIGYEPEDNSEYRFSDQIHRHIQAAKES</sequence>
<dbReference type="EMBL" id="VYDA01000335">
    <property type="protein sequence ID" value="MYH61883.1"/>
    <property type="molecule type" value="Genomic_DNA"/>
</dbReference>
<reference evidence="2" key="1">
    <citation type="submission" date="2019-09" db="EMBL/GenBank/DDBJ databases">
        <title>Characterisation of the sponge microbiome using genome-centric metagenomics.</title>
        <authorList>
            <person name="Engelberts J.P."/>
            <person name="Robbins S.J."/>
            <person name="De Goeij J.M."/>
            <person name="Aranda M."/>
            <person name="Bell S.C."/>
            <person name="Webster N.S."/>
        </authorList>
    </citation>
    <scope>NUCLEOTIDE SEQUENCE</scope>
    <source>
        <strain evidence="2">SB0675_bin_29</strain>
    </source>
</reference>
<dbReference type="AlphaFoldDB" id="A0A6B1FXM4"/>
<proteinExistence type="predicted"/>
<feature type="domain" description="NAD-dependent epimerase/dehydratase" evidence="1">
    <location>
        <begin position="7"/>
        <end position="159"/>
    </location>
</feature>
<dbReference type="SUPFAM" id="SSF51735">
    <property type="entry name" value="NAD(P)-binding Rossmann-fold domains"/>
    <property type="match status" value="1"/>
</dbReference>
<dbReference type="InterPro" id="IPR001509">
    <property type="entry name" value="Epimerase_deHydtase"/>
</dbReference>
<name>A0A6B1FXM4_9CHLR</name>
<evidence type="ECO:0000313" key="2">
    <source>
        <dbReference type="EMBL" id="MYH61883.1"/>
    </source>
</evidence>
<dbReference type="Pfam" id="PF01370">
    <property type="entry name" value="Epimerase"/>
    <property type="match status" value="1"/>
</dbReference>
<gene>
    <name evidence="2" type="ORF">F4148_09005</name>
</gene>
<comment type="caution">
    <text evidence="2">The sequence shown here is derived from an EMBL/GenBank/DDBJ whole genome shotgun (WGS) entry which is preliminary data.</text>
</comment>